<dbReference type="Proteomes" id="UP001188597">
    <property type="component" value="Unassembled WGS sequence"/>
</dbReference>
<evidence type="ECO:0000313" key="4">
    <source>
        <dbReference type="EMBL" id="KAK2998308.1"/>
    </source>
</evidence>
<dbReference type="SFLD" id="SFLDS00005">
    <property type="entry name" value="Isoprenoid_Synthase_Type_I"/>
    <property type="match status" value="1"/>
</dbReference>
<evidence type="ECO:0000313" key="5">
    <source>
        <dbReference type="Proteomes" id="UP001188597"/>
    </source>
</evidence>
<dbReference type="Pfam" id="PF01397">
    <property type="entry name" value="Terpene_synth"/>
    <property type="match status" value="1"/>
</dbReference>
<evidence type="ECO:0000256" key="1">
    <source>
        <dbReference type="ARBA" id="ARBA00022723"/>
    </source>
</evidence>
<keyword evidence="1" id="KW-0479">Metal-binding</keyword>
<name>A0AA88UYK2_9ASTE</name>
<dbReference type="GO" id="GO:0016102">
    <property type="term" value="P:diterpenoid biosynthetic process"/>
    <property type="evidence" value="ECO:0007669"/>
    <property type="project" value="InterPro"/>
</dbReference>
<accession>A0AA88UYK2</accession>
<proteinExistence type="predicted"/>
<evidence type="ECO:0000259" key="3">
    <source>
        <dbReference type="Pfam" id="PF03936"/>
    </source>
</evidence>
<dbReference type="Gene3D" id="1.10.600.10">
    <property type="entry name" value="Farnesyl Diphosphate Synthase"/>
    <property type="match status" value="1"/>
</dbReference>
<dbReference type="InterPro" id="IPR005630">
    <property type="entry name" value="Terpene_synthase_metal-bd"/>
</dbReference>
<sequence length="615" mass="69857">MACRNGMPVASSTDQRRSANYKPDIWKYDYLLSLTSEYTEERYEGQAKKLKDVVKCKFLETAESSAKLELIDSIGKLGLATIFDEEIKDALDTIVLSIQKNKLSLEEDLYTTSLCFRILRQHGYGVSQDIFKGFLDDLGKFKRSANMDVKAVLELFEASNMSLEVENIMEEARIFSVGYLKNISSNFDDRLAKQVAQALDLPLLCRVEWYNVRRHINLYERENHRNPSLLELAKLNFNMIQATHQKDLRELSRWWRNLGISESLSFTRNRIVESYLWAVGVAFEPQCGSFRKWLTKVIKLILILDDVYDVYGSLQELEQFTNAVERWDNKEIYMLPECMKICFHTLCETTAEIAWAMEKEKGWSSVLPHLQEVWANFCKALLVEAKWYNQGYTPSLQEYLDNGWISSSGPVLSLHAFFSATLEPTEELIELHKSSQDLEYYTSLIIRLCNDQGTSAAELERGDASSSILCYMKEANVSEEVARDHIRSIIMHTWKNVSNMFLIQPALLQPFAKCTVNIARVAQFIYQNGDGMAMGLSRNHCGGSGRYARETWWLAIPATINYQTEGPLKILAHLLQSTNFCAQTVGHRSVTNGSRGCAIFGGDGGGRGTATGGDG</sequence>
<feature type="domain" description="Terpene synthase metal-binding" evidence="3">
    <location>
        <begin position="257"/>
        <end position="495"/>
    </location>
</feature>
<dbReference type="Pfam" id="PF03936">
    <property type="entry name" value="Terpene_synth_C"/>
    <property type="match status" value="1"/>
</dbReference>
<dbReference type="InterPro" id="IPR044814">
    <property type="entry name" value="Terpene_cyclase_plant_C1"/>
</dbReference>
<dbReference type="FunFam" id="1.10.600.10:FF:000007">
    <property type="entry name" value="Isoprene synthase, chloroplastic"/>
    <property type="match status" value="1"/>
</dbReference>
<evidence type="ECO:0000259" key="2">
    <source>
        <dbReference type="Pfam" id="PF01397"/>
    </source>
</evidence>
<dbReference type="CDD" id="cd00684">
    <property type="entry name" value="Terpene_cyclase_plant_C1"/>
    <property type="match status" value="1"/>
</dbReference>
<dbReference type="InterPro" id="IPR008949">
    <property type="entry name" value="Isoprenoid_synthase_dom_sf"/>
</dbReference>
<dbReference type="InterPro" id="IPR036965">
    <property type="entry name" value="Terpene_synth_N_sf"/>
</dbReference>
<dbReference type="SUPFAM" id="SSF48239">
    <property type="entry name" value="Terpenoid cyclases/Protein prenyltransferases"/>
    <property type="match status" value="1"/>
</dbReference>
<protein>
    <recommendedName>
        <fullName evidence="6">Alpha-farnesene synthase</fullName>
    </recommendedName>
</protein>
<reference evidence="4" key="1">
    <citation type="submission" date="2022-12" db="EMBL/GenBank/DDBJ databases">
        <title>Draft genome assemblies for two species of Escallonia (Escalloniales).</title>
        <authorList>
            <person name="Chanderbali A."/>
            <person name="Dervinis C."/>
            <person name="Anghel I."/>
            <person name="Soltis D."/>
            <person name="Soltis P."/>
            <person name="Zapata F."/>
        </authorList>
    </citation>
    <scope>NUCLEOTIDE SEQUENCE</scope>
    <source>
        <strain evidence="4">UCBG64.0493</strain>
        <tissue evidence="4">Leaf</tissue>
    </source>
</reference>
<dbReference type="PANTHER" id="PTHR31225">
    <property type="entry name" value="OS04G0344100 PROTEIN-RELATED"/>
    <property type="match status" value="1"/>
</dbReference>
<dbReference type="InterPro" id="IPR050148">
    <property type="entry name" value="Terpene_synthase-like"/>
</dbReference>
<organism evidence="4 5">
    <name type="scientific">Escallonia herrerae</name>
    <dbReference type="NCBI Taxonomy" id="1293975"/>
    <lineage>
        <taxon>Eukaryota</taxon>
        <taxon>Viridiplantae</taxon>
        <taxon>Streptophyta</taxon>
        <taxon>Embryophyta</taxon>
        <taxon>Tracheophyta</taxon>
        <taxon>Spermatophyta</taxon>
        <taxon>Magnoliopsida</taxon>
        <taxon>eudicotyledons</taxon>
        <taxon>Gunneridae</taxon>
        <taxon>Pentapetalae</taxon>
        <taxon>asterids</taxon>
        <taxon>campanulids</taxon>
        <taxon>Escalloniales</taxon>
        <taxon>Escalloniaceae</taxon>
        <taxon>Escallonia</taxon>
    </lineage>
</organism>
<gene>
    <name evidence="4" type="ORF">RJ639_023336</name>
</gene>
<keyword evidence="5" id="KW-1185">Reference proteome</keyword>
<dbReference type="GO" id="GO:0010333">
    <property type="term" value="F:terpene synthase activity"/>
    <property type="evidence" value="ECO:0007669"/>
    <property type="project" value="InterPro"/>
</dbReference>
<dbReference type="GO" id="GO:0000287">
    <property type="term" value="F:magnesium ion binding"/>
    <property type="evidence" value="ECO:0007669"/>
    <property type="project" value="InterPro"/>
</dbReference>
<feature type="domain" description="Terpene synthase N-terminal" evidence="2">
    <location>
        <begin position="25"/>
        <end position="199"/>
    </location>
</feature>
<dbReference type="PANTHER" id="PTHR31225:SF94">
    <property type="entry name" value="ALPHA-FARNESENE SYNTHASE"/>
    <property type="match status" value="1"/>
</dbReference>
<dbReference type="SFLD" id="SFLDG01019">
    <property type="entry name" value="Terpene_Cyclase_Like_1_C_Termi"/>
    <property type="match status" value="1"/>
</dbReference>
<comment type="caution">
    <text evidence="4">The sequence shown here is derived from an EMBL/GenBank/DDBJ whole genome shotgun (WGS) entry which is preliminary data.</text>
</comment>
<dbReference type="EMBL" id="JAVXUP010003715">
    <property type="protein sequence ID" value="KAK2998308.1"/>
    <property type="molecule type" value="Genomic_DNA"/>
</dbReference>
<dbReference type="InterPro" id="IPR008930">
    <property type="entry name" value="Terpenoid_cyclase/PrenylTrfase"/>
</dbReference>
<dbReference type="InterPro" id="IPR034741">
    <property type="entry name" value="Terpene_cyclase-like_1_C"/>
</dbReference>
<dbReference type="SUPFAM" id="SSF48576">
    <property type="entry name" value="Terpenoid synthases"/>
    <property type="match status" value="1"/>
</dbReference>
<evidence type="ECO:0008006" key="6">
    <source>
        <dbReference type="Google" id="ProtNLM"/>
    </source>
</evidence>
<dbReference type="AlphaFoldDB" id="A0AA88UYK2"/>
<dbReference type="Gene3D" id="1.50.10.130">
    <property type="entry name" value="Terpene synthase, N-terminal domain"/>
    <property type="match status" value="1"/>
</dbReference>
<dbReference type="InterPro" id="IPR001906">
    <property type="entry name" value="Terpene_synth_N"/>
</dbReference>